<keyword evidence="3" id="KW-0479">Metal-binding</keyword>
<dbReference type="FunFam" id="2.60.40.150:FF:000006">
    <property type="entry name" value="Synaptotagmin-like 5, isoform CRA_a"/>
    <property type="match status" value="1"/>
</dbReference>
<dbReference type="GO" id="GO:0031267">
    <property type="term" value="F:small GTPase binding"/>
    <property type="evidence" value="ECO:0007669"/>
    <property type="project" value="InterPro"/>
</dbReference>
<dbReference type="GO" id="GO:0070382">
    <property type="term" value="C:exocytic vesicle"/>
    <property type="evidence" value="ECO:0007669"/>
    <property type="project" value="TreeGrafter"/>
</dbReference>
<feature type="compositionally biased region" description="Basic and acidic residues" evidence="14">
    <location>
        <begin position="191"/>
        <end position="200"/>
    </location>
</feature>
<dbReference type="GO" id="GO:0042043">
    <property type="term" value="F:neurexin family protein binding"/>
    <property type="evidence" value="ECO:0007669"/>
    <property type="project" value="TreeGrafter"/>
</dbReference>
<comment type="function">
    <text evidence="9">Modulates exocytosis of dense-core granules and secretion of hormones in the pancreas and the pituitary. Interacts with vesicles containing negatively charged phospholipids in a Ca(2+)-independent manner.</text>
</comment>
<keyword evidence="7" id="KW-0472">Membrane</keyword>
<dbReference type="PANTHER" id="PTHR45716:SF4">
    <property type="entry name" value="SYNAPTOTAGMIN-LIKE PROTEIN 4"/>
    <property type="match status" value="1"/>
</dbReference>
<evidence type="ECO:0000313" key="17">
    <source>
        <dbReference type="EMBL" id="NXY03762.1"/>
    </source>
</evidence>
<dbReference type="Gene3D" id="3.30.40.10">
    <property type="entry name" value="Zinc/RING finger domain, C3HC4 (zinc finger)"/>
    <property type="match status" value="1"/>
</dbReference>
<dbReference type="GO" id="GO:0005543">
    <property type="term" value="F:phospholipid binding"/>
    <property type="evidence" value="ECO:0007669"/>
    <property type="project" value="InterPro"/>
</dbReference>
<dbReference type="FunFam" id="3.30.40.10:FF:000018">
    <property type="entry name" value="Synaptotagmin-like 5, isoform CRA_a"/>
    <property type="match status" value="1"/>
</dbReference>
<dbReference type="Proteomes" id="UP000603297">
    <property type="component" value="Unassembled WGS sequence"/>
</dbReference>
<evidence type="ECO:0000256" key="14">
    <source>
        <dbReference type="SAM" id="MobiDB-lite"/>
    </source>
</evidence>
<dbReference type="GO" id="GO:0008270">
    <property type="term" value="F:zinc ion binding"/>
    <property type="evidence" value="ECO:0007669"/>
    <property type="project" value="UniProtKB-KW"/>
</dbReference>
<evidence type="ECO:0000313" key="18">
    <source>
        <dbReference type="Proteomes" id="UP000603297"/>
    </source>
</evidence>
<dbReference type="InterPro" id="IPR037303">
    <property type="entry name" value="SLP-4/5_C2A"/>
</dbReference>
<dbReference type="InterPro" id="IPR043567">
    <property type="entry name" value="SYTL1-5_C2B"/>
</dbReference>
<dbReference type="GO" id="GO:0006887">
    <property type="term" value="P:exocytosis"/>
    <property type="evidence" value="ECO:0007669"/>
    <property type="project" value="TreeGrafter"/>
</dbReference>
<dbReference type="GO" id="GO:0005886">
    <property type="term" value="C:plasma membrane"/>
    <property type="evidence" value="ECO:0007669"/>
    <property type="project" value="TreeGrafter"/>
</dbReference>
<feature type="domain" description="C2" evidence="15">
    <location>
        <begin position="360"/>
        <end position="482"/>
    </location>
</feature>
<dbReference type="InterPro" id="IPR010911">
    <property type="entry name" value="Rab_BD"/>
</dbReference>
<evidence type="ECO:0000256" key="12">
    <source>
        <dbReference type="ARBA" id="ARBA00075520"/>
    </source>
</evidence>
<dbReference type="EMBL" id="WEIY01000131">
    <property type="protein sequence ID" value="NXY03762.1"/>
    <property type="molecule type" value="Genomic_DNA"/>
</dbReference>
<comment type="subcellular location">
    <subcellularLocation>
        <location evidence="1">Cytoplasmic vesicle</location>
        <location evidence="1">Secretory vesicle membrane</location>
        <topology evidence="1">Peripheral membrane protein</topology>
    </subcellularLocation>
</comment>
<evidence type="ECO:0000256" key="13">
    <source>
        <dbReference type="ARBA" id="ARBA00082389"/>
    </source>
</evidence>
<reference evidence="17" key="1">
    <citation type="submission" date="2020-02" db="EMBL/GenBank/DDBJ databases">
        <title>Bird 10,000 Genomes (B10K) Project - Family phase.</title>
        <authorList>
            <person name="Zhang G."/>
        </authorList>
    </citation>
    <scope>NUCLEOTIDE SEQUENCE</scope>
    <source>
        <strain evidence="17">B10K-IZ-033-77</strain>
    </source>
</reference>
<accession>A0A852MEV8</accession>
<dbReference type="CDD" id="cd04029">
    <property type="entry name" value="C2A_SLP-4_5"/>
    <property type="match status" value="1"/>
</dbReference>
<dbReference type="SUPFAM" id="SSF49562">
    <property type="entry name" value="C2 domain (Calcium/lipid-binding domain, CaLB)"/>
    <property type="match status" value="2"/>
</dbReference>
<evidence type="ECO:0000256" key="2">
    <source>
        <dbReference type="ARBA" id="ARBA00022553"/>
    </source>
</evidence>
<feature type="domain" description="C2" evidence="15">
    <location>
        <begin position="498"/>
        <end position="636"/>
    </location>
</feature>
<keyword evidence="5" id="KW-0863">Zinc-finger</keyword>
<dbReference type="InterPro" id="IPR000008">
    <property type="entry name" value="C2_dom"/>
</dbReference>
<dbReference type="InterPro" id="IPR044134">
    <property type="entry name" value="FYVE_Slp4"/>
</dbReference>
<dbReference type="InterPro" id="IPR041282">
    <property type="entry name" value="FYVE_2"/>
</dbReference>
<feature type="non-terminal residue" evidence="17">
    <location>
        <position position="1"/>
    </location>
</feature>
<name>A0A852MEV8_9PASS</name>
<keyword evidence="6" id="KW-0862">Zinc</keyword>
<dbReference type="InterPro" id="IPR013083">
    <property type="entry name" value="Znf_RING/FYVE/PHD"/>
</dbReference>
<feature type="compositionally biased region" description="Polar residues" evidence="14">
    <location>
        <begin position="159"/>
        <end position="173"/>
    </location>
</feature>
<organism evidence="17 18">
    <name type="scientific">Pteruthius melanotis</name>
    <dbReference type="NCBI Taxonomy" id="357074"/>
    <lineage>
        <taxon>Eukaryota</taxon>
        <taxon>Metazoa</taxon>
        <taxon>Chordata</taxon>
        <taxon>Craniata</taxon>
        <taxon>Vertebrata</taxon>
        <taxon>Euteleostomi</taxon>
        <taxon>Archelosauria</taxon>
        <taxon>Archosauria</taxon>
        <taxon>Dinosauria</taxon>
        <taxon>Saurischia</taxon>
        <taxon>Theropoda</taxon>
        <taxon>Coelurosauria</taxon>
        <taxon>Aves</taxon>
        <taxon>Neognathae</taxon>
        <taxon>Neoaves</taxon>
        <taxon>Telluraves</taxon>
        <taxon>Australaves</taxon>
        <taxon>Passeriformes</taxon>
        <taxon>Sylvioidea</taxon>
        <taxon>Timaliidae</taxon>
        <taxon>Pteruthius</taxon>
    </lineage>
</organism>
<dbReference type="InterPro" id="IPR035892">
    <property type="entry name" value="C2_domain_sf"/>
</dbReference>
<dbReference type="CDD" id="cd04020">
    <property type="entry name" value="C2B_SLP_1-2-3-4"/>
    <property type="match status" value="1"/>
</dbReference>
<dbReference type="PANTHER" id="PTHR45716">
    <property type="entry name" value="BITESIZE, ISOFORM I"/>
    <property type="match status" value="1"/>
</dbReference>
<dbReference type="PROSITE" id="PS50004">
    <property type="entry name" value="C2"/>
    <property type="match status" value="2"/>
</dbReference>
<sequence length="672" mass="75145">MSEAVDLSFLSDVERDLILQVLQRDEELRKAEERRISRRLKNELLEIRRKGAKRGSQRYSERTCARCQQSLGRVSPKANTCRGCNHLVCRDCRSYSPNSSWRCKVCTKEAELKKTTGDWFYDQRVNRFANHLGSDMVRLSLRHRPAANKRETVGQTLLQKAQLSEPKSSSAVRQPSPPAPREGPSLFPDASDTRDGKSDTESMENMSLDGYRPGPADVGGRRNSLERAIPGKQVAVPAGPASSSLTLPLRSKNATLVDEHTTMFKKNPWRVVRPADYTKSVIDLRPEDLVGEGGSLGDRSKSVPGLNTELEEEEEDIDNLVEIHRQRVARGSVRSGSSSSTLGSMVSIYSEAGDFGSVAVTGGISFSLSYEQKTQTLFIHVKECRQLAYGDEGRKRSNPYVKTYLLPDKSRQGKRKTTIKRNTINPLYNELLKYEINKSLLLARTLQFSVWHHDRFGRNTFLGEVEVPLDTWNFESHREEFLPLHGKIGADAAGLHQYKGELVVSMKYIPSAKHPGAGNGRKGKTGEGGELQVWIKEAKNLTAAKSGGTSDSFVKGYLLPHKNKASKRKTPVVKKTLNPHYNHTFVYNGINPEDLQHICLELTVWDREPLSSNDFLGGVRLGVGNGMSNGQAVDWMDSTGEELNLWQKMCQYPGSWAEGTLQLRSTMAKLRP</sequence>
<dbReference type="OrthoDB" id="195679at2759"/>
<feature type="region of interest" description="Disordered" evidence="14">
    <location>
        <begin position="292"/>
        <end position="315"/>
    </location>
</feature>
<dbReference type="GO" id="GO:0030658">
    <property type="term" value="C:transport vesicle membrane"/>
    <property type="evidence" value="ECO:0007669"/>
    <property type="project" value="UniProtKB-SubCell"/>
</dbReference>
<feature type="domain" description="RabBD" evidence="16">
    <location>
        <begin position="4"/>
        <end position="123"/>
    </location>
</feature>
<evidence type="ECO:0000256" key="9">
    <source>
        <dbReference type="ARBA" id="ARBA00053613"/>
    </source>
</evidence>
<dbReference type="AlphaFoldDB" id="A0A852MEV8"/>
<feature type="non-terminal residue" evidence="17">
    <location>
        <position position="672"/>
    </location>
</feature>
<proteinExistence type="predicted"/>
<feature type="region of interest" description="Disordered" evidence="14">
    <location>
        <begin position="159"/>
        <end position="223"/>
    </location>
</feature>
<keyword evidence="18" id="KW-1185">Reference proteome</keyword>
<evidence type="ECO:0000256" key="11">
    <source>
        <dbReference type="ARBA" id="ARBA00072166"/>
    </source>
</evidence>
<evidence type="ECO:0000259" key="16">
    <source>
        <dbReference type="PROSITE" id="PS50916"/>
    </source>
</evidence>
<dbReference type="InterPro" id="IPR011011">
    <property type="entry name" value="Znf_FYVE_PHD"/>
</dbReference>
<evidence type="ECO:0000256" key="7">
    <source>
        <dbReference type="ARBA" id="ARBA00023136"/>
    </source>
</evidence>
<evidence type="ECO:0000256" key="5">
    <source>
        <dbReference type="ARBA" id="ARBA00022771"/>
    </source>
</evidence>
<evidence type="ECO:0000256" key="1">
    <source>
        <dbReference type="ARBA" id="ARBA00004268"/>
    </source>
</evidence>
<evidence type="ECO:0000256" key="3">
    <source>
        <dbReference type="ARBA" id="ARBA00022723"/>
    </source>
</evidence>
<dbReference type="PROSITE" id="PS50916">
    <property type="entry name" value="RABBD"/>
    <property type="match status" value="1"/>
</dbReference>
<dbReference type="FunFam" id="2.60.40.150:FF:000121">
    <property type="entry name" value="Synaptotagmin-like 4, isoform CRA_a"/>
    <property type="match status" value="1"/>
</dbReference>
<dbReference type="SUPFAM" id="SSF57903">
    <property type="entry name" value="FYVE/PHD zinc finger"/>
    <property type="match status" value="1"/>
</dbReference>
<evidence type="ECO:0000256" key="8">
    <source>
        <dbReference type="ARBA" id="ARBA00023329"/>
    </source>
</evidence>
<dbReference type="Pfam" id="PF02318">
    <property type="entry name" value="FYVE_2"/>
    <property type="match status" value="1"/>
</dbReference>
<comment type="caution">
    <text evidence="17">The sequence shown here is derived from an EMBL/GenBank/DDBJ whole genome shotgun (WGS) entry which is preliminary data.</text>
</comment>
<evidence type="ECO:0000256" key="6">
    <source>
        <dbReference type="ARBA" id="ARBA00022833"/>
    </source>
</evidence>
<dbReference type="CDD" id="cd15764">
    <property type="entry name" value="FYVE_Slp4"/>
    <property type="match status" value="1"/>
</dbReference>
<evidence type="ECO:0000256" key="4">
    <source>
        <dbReference type="ARBA" id="ARBA00022737"/>
    </source>
</evidence>
<gene>
    <name evidence="17" type="primary">Sytl4</name>
    <name evidence="17" type="ORF">PTEMEL_R12929</name>
</gene>
<keyword evidence="4" id="KW-0677">Repeat</keyword>
<dbReference type="Gene3D" id="2.60.40.150">
    <property type="entry name" value="C2 domain"/>
    <property type="match status" value="2"/>
</dbReference>
<keyword evidence="2" id="KW-0597">Phosphoprotein</keyword>
<comment type="subunit">
    <text evidence="10">Part of a ternary complex containing STX1A and RAB27A. Can bind both dominant negative and dominant active mutants of RAB27A. Binds STXBP1, RAB3A, RAB8A and RAB27B. Interacts with MYO5A.</text>
</comment>
<evidence type="ECO:0000259" key="15">
    <source>
        <dbReference type="PROSITE" id="PS50004"/>
    </source>
</evidence>
<protein>
    <recommendedName>
        <fullName evidence="11">Synaptotagmin-like protein 4</fullName>
    </recommendedName>
    <alternativeName>
        <fullName evidence="12">Exophilin-2</fullName>
    </alternativeName>
    <alternativeName>
        <fullName evidence="13">Granuphilin</fullName>
    </alternativeName>
</protein>
<dbReference type="SMART" id="SM00239">
    <property type="entry name" value="C2"/>
    <property type="match status" value="2"/>
</dbReference>
<keyword evidence="8" id="KW-0968">Cytoplasmic vesicle</keyword>
<dbReference type="GO" id="GO:0006886">
    <property type="term" value="P:intracellular protein transport"/>
    <property type="evidence" value="ECO:0007669"/>
    <property type="project" value="InterPro"/>
</dbReference>
<evidence type="ECO:0000256" key="10">
    <source>
        <dbReference type="ARBA" id="ARBA00063761"/>
    </source>
</evidence>
<dbReference type="Pfam" id="PF00168">
    <property type="entry name" value="C2"/>
    <property type="match status" value="2"/>
</dbReference>